<keyword evidence="4" id="KW-0408">Iron</keyword>
<name>A0A1M7CVQ2_9GAMM</name>
<keyword evidence="4" id="KW-0406">Ion transport</keyword>
<proteinExistence type="inferred from homology"/>
<dbReference type="EMBL" id="FRCA01000002">
    <property type="protein sequence ID" value="SHL71294.1"/>
    <property type="molecule type" value="Genomic_DNA"/>
</dbReference>
<dbReference type="CDD" id="cd01146">
    <property type="entry name" value="FhuD"/>
    <property type="match status" value="1"/>
</dbReference>
<evidence type="ECO:0000256" key="4">
    <source>
        <dbReference type="ARBA" id="ARBA00022496"/>
    </source>
</evidence>
<dbReference type="PANTHER" id="PTHR30532:SF1">
    <property type="entry name" value="IRON(3+)-HYDROXAMATE-BINDING PROTEIN FHUD"/>
    <property type="match status" value="1"/>
</dbReference>
<dbReference type="PRINTS" id="PR01715">
    <property type="entry name" value="FERRIBNDNGPP"/>
</dbReference>
<organism evidence="9 10">
    <name type="scientific">Halomonas cupida</name>
    <dbReference type="NCBI Taxonomy" id="44933"/>
    <lineage>
        <taxon>Bacteria</taxon>
        <taxon>Pseudomonadati</taxon>
        <taxon>Pseudomonadota</taxon>
        <taxon>Gammaproteobacteria</taxon>
        <taxon>Oceanospirillales</taxon>
        <taxon>Halomonadaceae</taxon>
        <taxon>Halomonas</taxon>
    </lineage>
</organism>
<dbReference type="GO" id="GO:1901678">
    <property type="term" value="P:iron coordination entity transport"/>
    <property type="evidence" value="ECO:0007669"/>
    <property type="project" value="UniProtKB-ARBA"/>
</dbReference>
<dbReference type="Proteomes" id="UP000321726">
    <property type="component" value="Unassembled WGS sequence"/>
</dbReference>
<protein>
    <submittedName>
        <fullName evidence="8">ABC transporter substrate-binding protein</fullName>
    </submittedName>
    <submittedName>
        <fullName evidence="9">Iron complex transport system substrate-binding protein</fullName>
    </submittedName>
</protein>
<dbReference type="PROSITE" id="PS50983">
    <property type="entry name" value="FE_B12_PBP"/>
    <property type="match status" value="1"/>
</dbReference>
<dbReference type="InterPro" id="IPR002491">
    <property type="entry name" value="ABC_transptr_periplasmic_BD"/>
</dbReference>
<evidence type="ECO:0000313" key="9">
    <source>
        <dbReference type="EMBL" id="SHL71294.1"/>
    </source>
</evidence>
<dbReference type="Gene3D" id="3.40.50.1980">
    <property type="entry name" value="Nitrogenase molybdenum iron protein domain"/>
    <property type="match status" value="2"/>
</dbReference>
<accession>A0A1M7CVQ2</accession>
<reference evidence="9 10" key="1">
    <citation type="submission" date="2016-11" db="EMBL/GenBank/DDBJ databases">
        <authorList>
            <person name="Jaros S."/>
            <person name="Januszkiewicz K."/>
            <person name="Wedrychowicz H."/>
        </authorList>
    </citation>
    <scope>NUCLEOTIDE SEQUENCE [LARGE SCALE GENOMIC DNA]</scope>
    <source>
        <strain evidence="9 10">DSM 4740</strain>
    </source>
</reference>
<keyword evidence="3" id="KW-0813">Transport</keyword>
<evidence type="ECO:0000256" key="1">
    <source>
        <dbReference type="ARBA" id="ARBA00004196"/>
    </source>
</evidence>
<reference evidence="8 11" key="2">
    <citation type="submission" date="2019-07" db="EMBL/GenBank/DDBJ databases">
        <title>Whole genome shotgun sequence of Halomonas cupida NBRC 102219.</title>
        <authorList>
            <person name="Hosoyama A."/>
            <person name="Uohara A."/>
            <person name="Ohji S."/>
            <person name="Ichikawa N."/>
        </authorList>
    </citation>
    <scope>NUCLEOTIDE SEQUENCE [LARGE SCALE GENOMIC DNA]</scope>
    <source>
        <strain evidence="8 11">NBRC 102219</strain>
    </source>
</reference>
<dbReference type="EMBL" id="BJXU01000172">
    <property type="protein sequence ID" value="GEN25900.1"/>
    <property type="molecule type" value="Genomic_DNA"/>
</dbReference>
<feature type="region of interest" description="Disordered" evidence="6">
    <location>
        <begin position="317"/>
        <end position="341"/>
    </location>
</feature>
<keyword evidence="4" id="KW-0410">Iron transport</keyword>
<feature type="domain" description="Fe/B12 periplasmic-binding" evidence="7">
    <location>
        <begin position="59"/>
        <end position="317"/>
    </location>
</feature>
<evidence type="ECO:0000256" key="5">
    <source>
        <dbReference type="ARBA" id="ARBA00022729"/>
    </source>
</evidence>
<keyword evidence="11" id="KW-1185">Reference proteome</keyword>
<dbReference type="STRING" id="44933.SAMN05660971_01259"/>
<dbReference type="PANTHER" id="PTHR30532">
    <property type="entry name" value="IRON III DICITRATE-BINDING PERIPLASMIC PROTEIN"/>
    <property type="match status" value="1"/>
</dbReference>
<evidence type="ECO:0000256" key="2">
    <source>
        <dbReference type="ARBA" id="ARBA00008814"/>
    </source>
</evidence>
<dbReference type="AlphaFoldDB" id="A0A1M7CVQ2"/>
<evidence type="ECO:0000256" key="3">
    <source>
        <dbReference type="ARBA" id="ARBA00022448"/>
    </source>
</evidence>
<comment type="similarity">
    <text evidence="2">Belongs to the bacterial solute-binding protein 8 family.</text>
</comment>
<dbReference type="InterPro" id="IPR051313">
    <property type="entry name" value="Bact_iron-sidero_bind"/>
</dbReference>
<dbReference type="Pfam" id="PF01497">
    <property type="entry name" value="Peripla_BP_2"/>
    <property type="match status" value="1"/>
</dbReference>
<dbReference type="SUPFAM" id="SSF53807">
    <property type="entry name" value="Helical backbone' metal receptor"/>
    <property type="match status" value="1"/>
</dbReference>
<dbReference type="Proteomes" id="UP000184123">
    <property type="component" value="Unassembled WGS sequence"/>
</dbReference>
<sequence>MEPDPSSPMFRISSTLAHPSMYKVSHSSLARLPLIVGRLTVVIMLADALSIGNALATPRIASLDWTLAETLVALDAPPQSLAQIDDYVAWVGEDVPDSVTDLGLRTQPNMELLASLQPDEIIISPMFSNLEPLLSEIAPVRTYSLYTPGTEVWPELQSLTRQLGELSGHQTEAEQLIAATDARMDELSALVPHDTRPLIAVQFMDARHVRVFGAGSLFVAVMEQLGLDNAWQETTNAWGFTLVGIEHLASLDEARLVVVEPLPAGVSEALEASGLWQHLGSVKRGDVLTLPPVWSFGSLPSATRFAETLVSAITANETANESAEASTERDSTEGASADAGH</sequence>
<gene>
    <name evidence="8" type="ORF">HCU01_38490</name>
    <name evidence="9" type="ORF">SAMN05660971_01259</name>
</gene>
<comment type="subcellular location">
    <subcellularLocation>
        <location evidence="1">Cell envelope</location>
    </subcellularLocation>
</comment>
<evidence type="ECO:0000256" key="6">
    <source>
        <dbReference type="SAM" id="MobiDB-lite"/>
    </source>
</evidence>
<keyword evidence="5" id="KW-0732">Signal</keyword>
<evidence type="ECO:0000259" key="7">
    <source>
        <dbReference type="PROSITE" id="PS50983"/>
    </source>
</evidence>
<dbReference type="GO" id="GO:0030288">
    <property type="term" value="C:outer membrane-bounded periplasmic space"/>
    <property type="evidence" value="ECO:0007669"/>
    <property type="project" value="TreeGrafter"/>
</dbReference>
<evidence type="ECO:0000313" key="10">
    <source>
        <dbReference type="Proteomes" id="UP000184123"/>
    </source>
</evidence>
<evidence type="ECO:0000313" key="11">
    <source>
        <dbReference type="Proteomes" id="UP000321726"/>
    </source>
</evidence>
<evidence type="ECO:0000313" key="8">
    <source>
        <dbReference type="EMBL" id="GEN25900.1"/>
    </source>
</evidence>